<keyword evidence="2" id="KW-0732">Signal</keyword>
<keyword evidence="4" id="KW-1185">Reference proteome</keyword>
<dbReference type="EMBL" id="JARZHI010000012">
    <property type="protein sequence ID" value="MDI1431160.1"/>
    <property type="molecule type" value="Genomic_DNA"/>
</dbReference>
<sequence length="526" mass="55101">MDRRFSGALPRAASVAFFHLVIAAAQVANAEPNDDAALDLAKKAIEADYLGTKFAEAEKKLKQALTLCGPKSCSNKVVARLHRDLGVVYAGGMNKVEDGKAEFVAALKADPDITLDPDLTSEEIETVFKDAKAAAGIGGTPEASPSPTPAPGPVAPAPAQGDLVHTPPREQTVMTPVPLYTELPDGVEVTKVVLQYRPFGASAWKTLEMQKVEKGYGAEVPCLDVGSVTGQLKYFIQAFDKDNNAVAFAGTRKEPLNVEIKLQIEGASPSLPGKPPPARCSEAADCPPGLLGCPKPGEEKTCPEGEVCDKPPEAPSLARKNWVTLGLQQDFLGLSGTTGTCSGGNEYTCFSGDDYYEAIPYAKSGGELAGGLAAATTRIFVGYERVFGKNFTAGLRAGFVFRGGPQAPGGAAFVPIHAEARAAYWFGADPFGSAGFRPFVTLGGGLAQVDASVKVTVYNTEQDFVADKRLVLDAWKKSGLVFIAAGGGAMYAIRPNTGPLAEVRLIQLFGASGTALSATFGYSHGF</sequence>
<evidence type="ECO:0000256" key="2">
    <source>
        <dbReference type="SAM" id="SignalP"/>
    </source>
</evidence>
<proteinExistence type="predicted"/>
<dbReference type="RefSeq" id="WP_136973307.1">
    <property type="nucleotide sequence ID" value="NZ_JARZHI010000012.1"/>
</dbReference>
<accession>A0ABT6NS67</accession>
<feature type="signal peptide" evidence="2">
    <location>
        <begin position="1"/>
        <end position="30"/>
    </location>
</feature>
<name>A0ABT6NS67_9BACT</name>
<evidence type="ECO:0000313" key="4">
    <source>
        <dbReference type="Proteomes" id="UP001160301"/>
    </source>
</evidence>
<feature type="compositionally biased region" description="Pro residues" evidence="1">
    <location>
        <begin position="144"/>
        <end position="156"/>
    </location>
</feature>
<gene>
    <name evidence="3" type="ORF">QHF89_16825</name>
</gene>
<evidence type="ECO:0000313" key="3">
    <source>
        <dbReference type="EMBL" id="MDI1431160.1"/>
    </source>
</evidence>
<feature type="region of interest" description="Disordered" evidence="1">
    <location>
        <begin position="136"/>
        <end position="156"/>
    </location>
</feature>
<organism evidence="3 4">
    <name type="scientific">Polyangium sorediatum</name>
    <dbReference type="NCBI Taxonomy" id="889274"/>
    <lineage>
        <taxon>Bacteria</taxon>
        <taxon>Pseudomonadati</taxon>
        <taxon>Myxococcota</taxon>
        <taxon>Polyangia</taxon>
        <taxon>Polyangiales</taxon>
        <taxon>Polyangiaceae</taxon>
        <taxon>Polyangium</taxon>
    </lineage>
</organism>
<reference evidence="3 4" key="1">
    <citation type="submission" date="2023-04" db="EMBL/GenBank/DDBJ databases">
        <title>The genome sequence of Polyangium sorediatum DSM14670.</title>
        <authorList>
            <person name="Zhang X."/>
        </authorList>
    </citation>
    <scope>NUCLEOTIDE SEQUENCE [LARGE SCALE GENOMIC DNA]</scope>
    <source>
        <strain evidence="3 4">DSM 14670</strain>
    </source>
</reference>
<evidence type="ECO:0000256" key="1">
    <source>
        <dbReference type="SAM" id="MobiDB-lite"/>
    </source>
</evidence>
<comment type="caution">
    <text evidence="3">The sequence shown here is derived from an EMBL/GenBank/DDBJ whole genome shotgun (WGS) entry which is preliminary data.</text>
</comment>
<protein>
    <submittedName>
        <fullName evidence="3">Uncharacterized protein</fullName>
    </submittedName>
</protein>
<feature type="chain" id="PRO_5045686500" evidence="2">
    <location>
        <begin position="31"/>
        <end position="526"/>
    </location>
</feature>
<dbReference type="Proteomes" id="UP001160301">
    <property type="component" value="Unassembled WGS sequence"/>
</dbReference>